<protein>
    <submittedName>
        <fullName evidence="2">Uncharacterized protein</fullName>
    </submittedName>
</protein>
<name>A0A3P7LNV1_DIBLA</name>
<dbReference type="EMBL" id="UYRU01069436">
    <property type="protein sequence ID" value="VDN18705.1"/>
    <property type="molecule type" value="Genomic_DNA"/>
</dbReference>
<dbReference type="AlphaFoldDB" id="A0A3P7LNV1"/>
<keyword evidence="3" id="KW-1185">Reference proteome</keyword>
<evidence type="ECO:0000256" key="1">
    <source>
        <dbReference type="SAM" id="MobiDB-lite"/>
    </source>
</evidence>
<gene>
    <name evidence="2" type="ORF">DILT_LOCUS13244</name>
</gene>
<evidence type="ECO:0000313" key="2">
    <source>
        <dbReference type="EMBL" id="VDN18705.1"/>
    </source>
</evidence>
<feature type="region of interest" description="Disordered" evidence="1">
    <location>
        <begin position="1"/>
        <end position="96"/>
    </location>
</feature>
<feature type="compositionally biased region" description="Polar residues" evidence="1">
    <location>
        <begin position="55"/>
        <end position="78"/>
    </location>
</feature>
<dbReference type="Proteomes" id="UP000281553">
    <property type="component" value="Unassembled WGS sequence"/>
</dbReference>
<accession>A0A3P7LNV1</accession>
<evidence type="ECO:0000313" key="3">
    <source>
        <dbReference type="Proteomes" id="UP000281553"/>
    </source>
</evidence>
<dbReference type="OrthoDB" id="48509at2759"/>
<proteinExistence type="predicted"/>
<reference evidence="2 3" key="1">
    <citation type="submission" date="2018-11" db="EMBL/GenBank/DDBJ databases">
        <authorList>
            <consortium name="Pathogen Informatics"/>
        </authorList>
    </citation>
    <scope>NUCLEOTIDE SEQUENCE [LARGE SCALE GENOMIC DNA]</scope>
</reference>
<sequence length="146" mass="16168">MVTNSNAHAWDKPFASPRCREGGREPILPANDSERAWRYRTSSDSGRVSPHKRNSPSSPVDENLLQNSSRLWSSSAPMDSNAAGDGHSTNSGDRIVYSEEPLFNQFRPLTSDQCKQHDVLLGAGGLGQTQTFGREQVRIYSVHQLL</sequence>
<organism evidence="2 3">
    <name type="scientific">Dibothriocephalus latus</name>
    <name type="common">Fish tapeworm</name>
    <name type="synonym">Diphyllobothrium latum</name>
    <dbReference type="NCBI Taxonomy" id="60516"/>
    <lineage>
        <taxon>Eukaryota</taxon>
        <taxon>Metazoa</taxon>
        <taxon>Spiralia</taxon>
        <taxon>Lophotrochozoa</taxon>
        <taxon>Platyhelminthes</taxon>
        <taxon>Cestoda</taxon>
        <taxon>Eucestoda</taxon>
        <taxon>Diphyllobothriidea</taxon>
        <taxon>Diphyllobothriidae</taxon>
        <taxon>Dibothriocephalus</taxon>
    </lineage>
</organism>